<protein>
    <submittedName>
        <fullName evidence="1">Uncharacterized protein</fullName>
    </submittedName>
</protein>
<dbReference type="EMBL" id="CACRSS010000016">
    <property type="protein sequence ID" value="VYT11380.1"/>
    <property type="molecule type" value="Genomic_DNA"/>
</dbReference>
<proteinExistence type="predicted"/>
<evidence type="ECO:0000313" key="1">
    <source>
        <dbReference type="EMBL" id="VYT11380.1"/>
    </source>
</evidence>
<organism evidence="1">
    <name type="scientific">Akkermansia muciniphila</name>
    <dbReference type="NCBI Taxonomy" id="239935"/>
    <lineage>
        <taxon>Bacteria</taxon>
        <taxon>Pseudomonadati</taxon>
        <taxon>Verrucomicrobiota</taxon>
        <taxon>Verrucomicrobiia</taxon>
        <taxon>Verrucomicrobiales</taxon>
        <taxon>Akkermansiaceae</taxon>
        <taxon>Akkermansia</taxon>
    </lineage>
</organism>
<dbReference type="AlphaFoldDB" id="A0A6N2U002"/>
<sequence length="58" mass="6341">MNATPYQITLDIDPDILAILKAKAAKAGKTPEEFISALLNRGARLLSEKPFLGKETTR</sequence>
<gene>
    <name evidence="1" type="ORF">AMLFYP55_00674</name>
</gene>
<accession>A0A6N2U002</accession>
<name>A0A6N2U002_9BACT</name>
<reference evidence="1" key="1">
    <citation type="submission" date="2019-11" db="EMBL/GenBank/DDBJ databases">
        <authorList>
            <person name="Feng L."/>
        </authorList>
    </citation>
    <scope>NUCLEOTIDE SEQUENCE</scope>
    <source>
        <strain evidence="1">AMuciniphilaLFYP55</strain>
    </source>
</reference>